<sequence>MSPLWTHSELMAALGGQASGAFDANGVAFDSREIGAGDLFFALKGEATDGHLFVDKAFANGAAGAIVSAPVNFPHILVDDTFDALNALAHASRARMGGQVIGVTGSAGKTGTKEALFAALDRSSRGKAHRSVKSYNNHVGVPLSLARMPRDTVFGIFEMGMNHAGELRQLTALVRPHAAIITTIAPAHIEFFKDESGIADAKAEIFEGLLANGTAIIPRDNRHYLRLRKAADLHASHVVSFGFASEADVRLLDHVEGKNGETLITARLPDGALCYGLSQSGEHWISNSLAVLAAVEAVGGDIAAAGLALAEMGGLAGRGARHPIMVQHGTALLIDESYNANPASMAATLAELGKVAGRKIAVLGAMRELGDKSRDYHLDLVGPLASAKVDFTILVGEEMQILAERLKAGVEGLHEFAHCATANDALELLKSNMRESDTILVKGSNSMGLSAIVSELVGGKN</sequence>
<comment type="catalytic activity">
    <reaction evidence="10 11">
        <text>D-alanyl-D-alanine + UDP-N-acetyl-alpha-D-muramoyl-L-alanyl-gamma-D-glutamyl-meso-2,6-diaminopimelate + ATP = UDP-N-acetyl-alpha-D-muramoyl-L-alanyl-gamma-D-glutamyl-meso-2,6-diaminopimeloyl-D-alanyl-D-alanine + ADP + phosphate + H(+)</text>
        <dbReference type="Rhea" id="RHEA:28374"/>
        <dbReference type="ChEBI" id="CHEBI:15378"/>
        <dbReference type="ChEBI" id="CHEBI:30616"/>
        <dbReference type="ChEBI" id="CHEBI:43474"/>
        <dbReference type="ChEBI" id="CHEBI:57822"/>
        <dbReference type="ChEBI" id="CHEBI:61386"/>
        <dbReference type="ChEBI" id="CHEBI:83905"/>
        <dbReference type="ChEBI" id="CHEBI:456216"/>
        <dbReference type="EC" id="6.3.2.10"/>
    </reaction>
</comment>
<name>A0A6I4LV13_9SPHN</name>
<dbReference type="SUPFAM" id="SSF53623">
    <property type="entry name" value="MurD-like peptide ligases, catalytic domain"/>
    <property type="match status" value="1"/>
</dbReference>
<keyword evidence="7 10" id="KW-0573">Peptidoglycan synthesis</keyword>
<dbReference type="Pfam" id="PF01225">
    <property type="entry name" value="Mur_ligase"/>
    <property type="match status" value="1"/>
</dbReference>
<protein>
    <recommendedName>
        <fullName evidence="10 11">UDP-N-acetylmuramoyl-tripeptide--D-alanyl-D-alanine ligase</fullName>
        <ecNumber evidence="10 11">6.3.2.10</ecNumber>
    </recommendedName>
    <alternativeName>
        <fullName evidence="10">D-alanyl-D-alanine-adding enzyme</fullName>
    </alternativeName>
</protein>
<dbReference type="InterPro" id="IPR035911">
    <property type="entry name" value="MurE/MurF_N"/>
</dbReference>
<evidence type="ECO:0000259" key="14">
    <source>
        <dbReference type="Pfam" id="PF08245"/>
    </source>
</evidence>
<dbReference type="GO" id="GO:0047480">
    <property type="term" value="F:UDP-N-acetylmuramoyl-tripeptide-D-alanyl-D-alanine ligase activity"/>
    <property type="evidence" value="ECO:0007669"/>
    <property type="project" value="UniProtKB-UniRule"/>
</dbReference>
<evidence type="ECO:0000256" key="5">
    <source>
        <dbReference type="ARBA" id="ARBA00022840"/>
    </source>
</evidence>
<dbReference type="InterPro" id="IPR036565">
    <property type="entry name" value="Mur-like_cat_sf"/>
</dbReference>
<evidence type="ECO:0000256" key="8">
    <source>
        <dbReference type="ARBA" id="ARBA00023306"/>
    </source>
</evidence>
<evidence type="ECO:0000256" key="7">
    <source>
        <dbReference type="ARBA" id="ARBA00022984"/>
    </source>
</evidence>
<evidence type="ECO:0000256" key="1">
    <source>
        <dbReference type="ARBA" id="ARBA00022490"/>
    </source>
</evidence>
<dbReference type="GO" id="GO:0005737">
    <property type="term" value="C:cytoplasm"/>
    <property type="evidence" value="ECO:0007669"/>
    <property type="project" value="UniProtKB-SubCell"/>
</dbReference>
<dbReference type="OrthoDB" id="9801978at2"/>
<keyword evidence="16" id="KW-1185">Reference proteome</keyword>
<evidence type="ECO:0000256" key="4">
    <source>
        <dbReference type="ARBA" id="ARBA00022741"/>
    </source>
</evidence>
<feature type="domain" description="Mur ligase C-terminal" evidence="13">
    <location>
        <begin position="332"/>
        <end position="444"/>
    </location>
</feature>
<reference evidence="15 16" key="1">
    <citation type="submission" date="2019-01" db="EMBL/GenBank/DDBJ databases">
        <title>Sphingorhabdus lacus sp.nov., isolated from an oligotrophic freshwater lake.</title>
        <authorList>
            <person name="Park M."/>
        </authorList>
    </citation>
    <scope>NUCLEOTIDE SEQUENCE [LARGE SCALE GENOMIC DNA]</scope>
    <source>
        <strain evidence="15 16">IMCC26285</strain>
    </source>
</reference>
<evidence type="ECO:0000256" key="3">
    <source>
        <dbReference type="ARBA" id="ARBA00022618"/>
    </source>
</evidence>
<comment type="subcellular location">
    <subcellularLocation>
        <location evidence="10 11">Cytoplasm</location>
    </subcellularLocation>
</comment>
<evidence type="ECO:0000256" key="2">
    <source>
        <dbReference type="ARBA" id="ARBA00022598"/>
    </source>
</evidence>
<proteinExistence type="inferred from homology"/>
<dbReference type="InterPro" id="IPR036615">
    <property type="entry name" value="Mur_ligase_C_dom_sf"/>
</dbReference>
<evidence type="ECO:0000256" key="10">
    <source>
        <dbReference type="HAMAP-Rule" id="MF_02019"/>
    </source>
</evidence>
<dbReference type="GO" id="GO:0051301">
    <property type="term" value="P:cell division"/>
    <property type="evidence" value="ECO:0007669"/>
    <property type="project" value="UniProtKB-KW"/>
</dbReference>
<dbReference type="GO" id="GO:0009252">
    <property type="term" value="P:peptidoglycan biosynthetic process"/>
    <property type="evidence" value="ECO:0007669"/>
    <property type="project" value="UniProtKB-UniRule"/>
</dbReference>
<dbReference type="Gene3D" id="3.40.1390.10">
    <property type="entry name" value="MurE/MurF, N-terminal domain"/>
    <property type="match status" value="1"/>
</dbReference>
<dbReference type="InterPro" id="IPR005863">
    <property type="entry name" value="UDP-N-AcMur_synth"/>
</dbReference>
<dbReference type="GO" id="GO:0008360">
    <property type="term" value="P:regulation of cell shape"/>
    <property type="evidence" value="ECO:0007669"/>
    <property type="project" value="UniProtKB-KW"/>
</dbReference>
<dbReference type="SUPFAM" id="SSF53244">
    <property type="entry name" value="MurD-like peptide ligases, peptide-binding domain"/>
    <property type="match status" value="1"/>
</dbReference>
<dbReference type="EMBL" id="SDWJ01000001">
    <property type="protein sequence ID" value="MVZ97337.1"/>
    <property type="molecule type" value="Genomic_DNA"/>
</dbReference>
<feature type="domain" description="Mur ligase central" evidence="14">
    <location>
        <begin position="103"/>
        <end position="295"/>
    </location>
</feature>
<dbReference type="GO" id="GO:0005524">
    <property type="term" value="F:ATP binding"/>
    <property type="evidence" value="ECO:0007669"/>
    <property type="project" value="UniProtKB-UniRule"/>
</dbReference>
<dbReference type="AlphaFoldDB" id="A0A6I4LV13"/>
<evidence type="ECO:0000256" key="9">
    <source>
        <dbReference type="ARBA" id="ARBA00023316"/>
    </source>
</evidence>
<comment type="pathway">
    <text evidence="10 11">Cell wall biogenesis; peptidoglycan biosynthesis.</text>
</comment>
<dbReference type="HAMAP" id="MF_02019">
    <property type="entry name" value="MurF"/>
    <property type="match status" value="1"/>
</dbReference>
<dbReference type="PANTHER" id="PTHR43024:SF1">
    <property type="entry name" value="UDP-N-ACETYLMURAMOYL-TRIPEPTIDE--D-ALANYL-D-ALANINE LIGASE"/>
    <property type="match status" value="1"/>
</dbReference>
<dbReference type="PANTHER" id="PTHR43024">
    <property type="entry name" value="UDP-N-ACETYLMURAMOYL-TRIPEPTIDE--D-ALANYL-D-ALANINE LIGASE"/>
    <property type="match status" value="1"/>
</dbReference>
<accession>A0A6I4LV13</accession>
<dbReference type="Gene3D" id="3.90.190.20">
    <property type="entry name" value="Mur ligase, C-terminal domain"/>
    <property type="match status" value="1"/>
</dbReference>
<evidence type="ECO:0000313" key="16">
    <source>
        <dbReference type="Proteomes" id="UP000471147"/>
    </source>
</evidence>
<dbReference type="GO" id="GO:0071555">
    <property type="term" value="P:cell wall organization"/>
    <property type="evidence" value="ECO:0007669"/>
    <property type="project" value="UniProtKB-KW"/>
</dbReference>
<evidence type="ECO:0000313" key="15">
    <source>
        <dbReference type="EMBL" id="MVZ97337.1"/>
    </source>
</evidence>
<dbReference type="InterPro" id="IPR004101">
    <property type="entry name" value="Mur_ligase_C"/>
</dbReference>
<gene>
    <name evidence="10" type="primary">murF</name>
    <name evidence="15" type="ORF">EUU23_06415</name>
</gene>
<comment type="caution">
    <text evidence="10">Lacks conserved residue(s) required for the propagation of feature annotation.</text>
</comment>
<keyword evidence="5 10" id="KW-0067">ATP-binding</keyword>
<keyword evidence="9 10" id="KW-0961">Cell wall biogenesis/degradation</keyword>
<dbReference type="InterPro" id="IPR000713">
    <property type="entry name" value="Mur_ligase_N"/>
</dbReference>
<keyword evidence="1 10" id="KW-0963">Cytoplasm</keyword>
<dbReference type="Gene3D" id="3.40.1190.10">
    <property type="entry name" value="Mur-like, catalytic domain"/>
    <property type="match status" value="1"/>
</dbReference>
<keyword evidence="6 10" id="KW-0133">Cell shape</keyword>
<dbReference type="InterPro" id="IPR013221">
    <property type="entry name" value="Mur_ligase_cen"/>
</dbReference>
<keyword evidence="2 10" id="KW-0436">Ligase</keyword>
<comment type="function">
    <text evidence="10 11">Involved in cell wall formation. Catalyzes the final step in the synthesis of UDP-N-acetylmuramoyl-pentapeptide, the precursor of murein.</text>
</comment>
<feature type="domain" description="Mur ligase N-terminal catalytic" evidence="12">
    <location>
        <begin position="25"/>
        <end position="74"/>
    </location>
</feature>
<evidence type="ECO:0000256" key="11">
    <source>
        <dbReference type="RuleBase" id="RU004136"/>
    </source>
</evidence>
<keyword evidence="3 10" id="KW-0132">Cell division</keyword>
<dbReference type="Pfam" id="PF08245">
    <property type="entry name" value="Mur_ligase_M"/>
    <property type="match status" value="1"/>
</dbReference>
<dbReference type="InterPro" id="IPR051046">
    <property type="entry name" value="MurCDEF_CellWall_CoF430Synth"/>
</dbReference>
<dbReference type="Pfam" id="PF02875">
    <property type="entry name" value="Mur_ligase_C"/>
    <property type="match status" value="1"/>
</dbReference>
<keyword evidence="8 10" id="KW-0131">Cell cycle</keyword>
<dbReference type="UniPathway" id="UPA00219"/>
<evidence type="ECO:0000256" key="6">
    <source>
        <dbReference type="ARBA" id="ARBA00022960"/>
    </source>
</evidence>
<dbReference type="EC" id="6.3.2.10" evidence="10 11"/>
<keyword evidence="4 10" id="KW-0547">Nucleotide-binding</keyword>
<dbReference type="SUPFAM" id="SSF63418">
    <property type="entry name" value="MurE/MurF N-terminal domain"/>
    <property type="match status" value="1"/>
</dbReference>
<evidence type="ECO:0000259" key="13">
    <source>
        <dbReference type="Pfam" id="PF02875"/>
    </source>
</evidence>
<dbReference type="RefSeq" id="WP_160353216.1">
    <property type="nucleotide sequence ID" value="NZ_SDWJ01000001.1"/>
</dbReference>
<dbReference type="NCBIfam" id="TIGR01143">
    <property type="entry name" value="murF"/>
    <property type="match status" value="1"/>
</dbReference>
<comment type="caution">
    <text evidence="15">The sequence shown here is derived from an EMBL/GenBank/DDBJ whole genome shotgun (WGS) entry which is preliminary data.</text>
</comment>
<organism evidence="15 16">
    <name type="scientific">Sphingorhabdus profundilacus</name>
    <dbReference type="NCBI Taxonomy" id="2509718"/>
    <lineage>
        <taxon>Bacteria</taxon>
        <taxon>Pseudomonadati</taxon>
        <taxon>Pseudomonadota</taxon>
        <taxon>Alphaproteobacteria</taxon>
        <taxon>Sphingomonadales</taxon>
        <taxon>Sphingomonadaceae</taxon>
        <taxon>Sphingorhabdus</taxon>
    </lineage>
</organism>
<dbReference type="Proteomes" id="UP000471147">
    <property type="component" value="Unassembled WGS sequence"/>
</dbReference>
<comment type="similarity">
    <text evidence="10">Belongs to the MurCDEF family. MurF subfamily.</text>
</comment>
<evidence type="ECO:0000259" key="12">
    <source>
        <dbReference type="Pfam" id="PF01225"/>
    </source>
</evidence>